<dbReference type="PANTHER" id="PTHR10000:SF8">
    <property type="entry name" value="HAD SUPERFAMILY HYDROLASE-LIKE, TYPE 3"/>
    <property type="match status" value="1"/>
</dbReference>
<sequence length="287" mass="31548">MTGRLDDGRNSGRFRLVVTDLDGTLLHDGETFEQRSITDRAVATIERMHDHGIGFAIATARPVSTGLAFADRLPVDAVIYLNGALIDFDPSHSDFDLLTGRRPAADGHLVKIGFPSARACEVCRDFLRELPGLKVGIVMDDVRYTNFDVSVYWKTQTWRYTDFSDGDIPDGVADKITVFPDEEQWKQLGPLVPDDFDVHVSEGTMWMLMSPDANKAHALRIVCDRLGVPLEQAVTFGDDVIDIAMMEESGLGVAVANANPKVLDIADAVCPSNNEDGVAQWIETNLP</sequence>
<proteinExistence type="predicted"/>
<dbReference type="Pfam" id="PF08282">
    <property type="entry name" value="Hydrolase_3"/>
    <property type="match status" value="2"/>
</dbReference>
<organism evidence="1 2">
    <name type="scientific">Bifidobacterium aerophilum</name>
    <dbReference type="NCBI Taxonomy" id="1798155"/>
    <lineage>
        <taxon>Bacteria</taxon>
        <taxon>Bacillati</taxon>
        <taxon>Actinomycetota</taxon>
        <taxon>Actinomycetes</taxon>
        <taxon>Bifidobacteriales</taxon>
        <taxon>Bifidobacteriaceae</taxon>
        <taxon>Bifidobacterium</taxon>
    </lineage>
</organism>
<protein>
    <submittedName>
        <fullName evidence="1">HAD hydrolase family protein</fullName>
    </submittedName>
</protein>
<dbReference type="GO" id="GO:0005829">
    <property type="term" value="C:cytosol"/>
    <property type="evidence" value="ECO:0007669"/>
    <property type="project" value="TreeGrafter"/>
</dbReference>
<reference evidence="1 2" key="1">
    <citation type="submission" date="2019-10" db="EMBL/GenBank/DDBJ databases">
        <title>Bifidobacterium from non-human primates.</title>
        <authorList>
            <person name="Modesto M."/>
        </authorList>
    </citation>
    <scope>NUCLEOTIDE SEQUENCE [LARGE SCALE GENOMIC DNA]</scope>
    <source>
        <strain evidence="1 2">TRE17</strain>
    </source>
</reference>
<dbReference type="InterPro" id="IPR036412">
    <property type="entry name" value="HAD-like_sf"/>
</dbReference>
<dbReference type="GO" id="GO:0016791">
    <property type="term" value="F:phosphatase activity"/>
    <property type="evidence" value="ECO:0007669"/>
    <property type="project" value="TreeGrafter"/>
</dbReference>
<comment type="caution">
    <text evidence="1">The sequence shown here is derived from an EMBL/GenBank/DDBJ whole genome shotgun (WGS) entry which is preliminary data.</text>
</comment>
<dbReference type="PANTHER" id="PTHR10000">
    <property type="entry name" value="PHOSPHOSERINE PHOSPHATASE"/>
    <property type="match status" value="1"/>
</dbReference>
<dbReference type="Gene3D" id="3.40.50.1000">
    <property type="entry name" value="HAD superfamily/HAD-like"/>
    <property type="match status" value="1"/>
</dbReference>
<dbReference type="EMBL" id="WHZW01000007">
    <property type="protein sequence ID" value="NEG89185.1"/>
    <property type="molecule type" value="Genomic_DNA"/>
</dbReference>
<evidence type="ECO:0000313" key="1">
    <source>
        <dbReference type="EMBL" id="NEG89185.1"/>
    </source>
</evidence>
<dbReference type="Proteomes" id="UP000469194">
    <property type="component" value="Unassembled WGS sequence"/>
</dbReference>
<keyword evidence="1" id="KW-0378">Hydrolase</keyword>
<accession>A0A6N9Z4V9</accession>
<dbReference type="Gene3D" id="3.30.1240.10">
    <property type="match status" value="1"/>
</dbReference>
<dbReference type="GO" id="GO:0000287">
    <property type="term" value="F:magnesium ion binding"/>
    <property type="evidence" value="ECO:0007669"/>
    <property type="project" value="TreeGrafter"/>
</dbReference>
<dbReference type="InterPro" id="IPR023214">
    <property type="entry name" value="HAD_sf"/>
</dbReference>
<name>A0A6N9Z4V9_9BIFI</name>
<dbReference type="AlphaFoldDB" id="A0A6N9Z4V9"/>
<gene>
    <name evidence="1" type="ORF">GFD25_04045</name>
</gene>
<dbReference type="RefSeq" id="WP_163230207.1">
    <property type="nucleotide sequence ID" value="NZ_WHZW01000007.1"/>
</dbReference>
<keyword evidence="2" id="KW-1185">Reference proteome</keyword>
<dbReference type="SUPFAM" id="SSF56784">
    <property type="entry name" value="HAD-like"/>
    <property type="match status" value="1"/>
</dbReference>
<evidence type="ECO:0000313" key="2">
    <source>
        <dbReference type="Proteomes" id="UP000469194"/>
    </source>
</evidence>